<evidence type="ECO:0000313" key="2">
    <source>
        <dbReference type="Proteomes" id="UP001056716"/>
    </source>
</evidence>
<name>A0AAE9LNV1_9GAMM</name>
<organism evidence="1 2">
    <name type="scientific">Acinetobacter tibetensis</name>
    <dbReference type="NCBI Taxonomy" id="2943497"/>
    <lineage>
        <taxon>Bacteria</taxon>
        <taxon>Pseudomonadati</taxon>
        <taxon>Pseudomonadota</taxon>
        <taxon>Gammaproteobacteria</taxon>
        <taxon>Moraxellales</taxon>
        <taxon>Moraxellaceae</taxon>
        <taxon>Acinetobacter</taxon>
    </lineage>
</organism>
<keyword evidence="2" id="KW-1185">Reference proteome</keyword>
<dbReference type="KEGG" id="atz:M5E07_08720"/>
<dbReference type="AlphaFoldDB" id="A0AAE9LNV1"/>
<dbReference type="EMBL" id="CP098732">
    <property type="protein sequence ID" value="USE81909.1"/>
    <property type="molecule type" value="Genomic_DNA"/>
</dbReference>
<evidence type="ECO:0000313" key="1">
    <source>
        <dbReference type="EMBL" id="USE81909.1"/>
    </source>
</evidence>
<gene>
    <name evidence="1" type="ORF">M5E07_08720</name>
</gene>
<reference evidence="1" key="1">
    <citation type="submission" date="2022-06" db="EMBL/GenBank/DDBJ databases">
        <title>Isolation, identification and characterization of iprodione-degrading strains in Lhasa, Tibet.</title>
        <authorList>
            <person name="Pan H."/>
        </authorList>
    </citation>
    <scope>NUCLEOTIDE SEQUENCE</scope>
    <source>
        <strain evidence="1">Y-23</strain>
    </source>
</reference>
<proteinExistence type="predicted"/>
<dbReference type="RefSeq" id="WP_252218529.1">
    <property type="nucleotide sequence ID" value="NZ_CP098732.1"/>
</dbReference>
<sequence>MNEKKIYKQLRKWFPELKQHPLPKKKYRAKAEHFLAWLNAQENEQTFEYLIALNIHQYLENGLATHPVFQHMITEIEMVQAQIQSRADPILKHYEQFEHVIGRFYRVQDQILEIILDEIYKFLKSQNFALLLLWGEEHYWLAVPNQSKKIEAFCALFNQQFDGAGLTVEKYQPSEMSWSI</sequence>
<dbReference type="Proteomes" id="UP001056716">
    <property type="component" value="Chromosome"/>
</dbReference>
<protein>
    <submittedName>
        <fullName evidence="1">Uncharacterized protein</fullName>
    </submittedName>
</protein>
<accession>A0AAE9LNV1</accession>